<sequence>MSRLAVHVPLVCISSGVCRSCGYFEAGSSGRVHVYCFDESLNLVLIRKDLELFVQIEKAEDVVTKELCHKTPVRIGEMTGLRALEGDASDRILQAVRDFLEDKSSLKSKPEWVTVLDGTQEGAFQWVCCFELHSIYIQIHRLHHKLPSGL</sequence>
<keyword evidence="5" id="KW-1185">Reference proteome</keyword>
<name>A0A822ZMH9_NELNU</name>
<gene>
    <name evidence="4" type="ORF">HUJ06_003920</name>
</gene>
<comment type="caution">
    <text evidence="4">The sequence shown here is derived from an EMBL/GenBank/DDBJ whole genome shotgun (WGS) entry which is preliminary data.</text>
</comment>
<organism evidence="4 5">
    <name type="scientific">Nelumbo nucifera</name>
    <name type="common">Sacred lotus</name>
    <dbReference type="NCBI Taxonomy" id="4432"/>
    <lineage>
        <taxon>Eukaryota</taxon>
        <taxon>Viridiplantae</taxon>
        <taxon>Streptophyta</taxon>
        <taxon>Embryophyta</taxon>
        <taxon>Tracheophyta</taxon>
        <taxon>Spermatophyta</taxon>
        <taxon>Magnoliopsida</taxon>
        <taxon>Proteales</taxon>
        <taxon>Nelumbonaceae</taxon>
        <taxon>Nelumbo</taxon>
    </lineage>
</organism>
<evidence type="ECO:0000313" key="4">
    <source>
        <dbReference type="EMBL" id="DAD45690.1"/>
    </source>
</evidence>
<evidence type="ECO:0000313" key="5">
    <source>
        <dbReference type="Proteomes" id="UP000607653"/>
    </source>
</evidence>
<comment type="similarity">
    <text evidence="1">Belongs to the GDA1/CD39 NTPase family.</text>
</comment>
<dbReference type="PANTHER" id="PTHR11782:SF83">
    <property type="entry name" value="GUANOSINE-DIPHOSPHATASE"/>
    <property type="match status" value="1"/>
</dbReference>
<proteinExistence type="inferred from homology"/>
<feature type="active site" description="Proton acceptor" evidence="3">
    <location>
        <position position="121"/>
    </location>
</feature>
<keyword evidence="2" id="KW-0378">Hydrolase</keyword>
<dbReference type="Pfam" id="PF01150">
    <property type="entry name" value="GDA1_CD39"/>
    <property type="match status" value="1"/>
</dbReference>
<reference evidence="4 5" key="1">
    <citation type="journal article" date="2020" name="Mol. Biol. Evol.">
        <title>Distinct Expression and Methylation Patterns for Genes with Different Fates following a Single Whole-Genome Duplication in Flowering Plants.</title>
        <authorList>
            <person name="Shi T."/>
            <person name="Rahmani R.S."/>
            <person name="Gugger P.F."/>
            <person name="Wang M."/>
            <person name="Li H."/>
            <person name="Zhang Y."/>
            <person name="Li Z."/>
            <person name="Wang Q."/>
            <person name="Van de Peer Y."/>
            <person name="Marchal K."/>
            <person name="Chen J."/>
        </authorList>
    </citation>
    <scope>NUCLEOTIDE SEQUENCE [LARGE SCALE GENOMIC DNA]</scope>
    <source>
        <tissue evidence="4">Leaf</tissue>
    </source>
</reference>
<dbReference type="InterPro" id="IPR000407">
    <property type="entry name" value="GDA1_CD39_NTPase"/>
</dbReference>
<dbReference type="GO" id="GO:0016787">
    <property type="term" value="F:hydrolase activity"/>
    <property type="evidence" value="ECO:0007669"/>
    <property type="project" value="UniProtKB-KW"/>
</dbReference>
<evidence type="ECO:0000256" key="1">
    <source>
        <dbReference type="ARBA" id="ARBA00009283"/>
    </source>
</evidence>
<dbReference type="Gene3D" id="3.30.420.40">
    <property type="match status" value="1"/>
</dbReference>
<dbReference type="AlphaFoldDB" id="A0A822ZMH9"/>
<accession>A0A822ZMH9</accession>
<dbReference type="Gene3D" id="3.30.420.150">
    <property type="entry name" value="Exopolyphosphatase. Domain 2"/>
    <property type="match status" value="1"/>
</dbReference>
<evidence type="ECO:0000256" key="3">
    <source>
        <dbReference type="PIRSR" id="PIRSR600407-1"/>
    </source>
</evidence>
<dbReference type="Proteomes" id="UP000607653">
    <property type="component" value="Unassembled WGS sequence"/>
</dbReference>
<dbReference type="PANTHER" id="PTHR11782">
    <property type="entry name" value="ADENOSINE/GUANOSINE DIPHOSPHATASE"/>
    <property type="match status" value="1"/>
</dbReference>
<evidence type="ECO:0000256" key="2">
    <source>
        <dbReference type="ARBA" id="ARBA00022801"/>
    </source>
</evidence>
<dbReference type="EMBL" id="DUZY01000007">
    <property type="protein sequence ID" value="DAD45690.1"/>
    <property type="molecule type" value="Genomic_DNA"/>
</dbReference>
<protein>
    <submittedName>
        <fullName evidence="4">Uncharacterized protein</fullName>
    </submittedName>
</protein>